<keyword evidence="6 8" id="KW-0443">Lipid metabolism</keyword>
<evidence type="ECO:0000256" key="7">
    <source>
        <dbReference type="ARBA" id="ARBA00023160"/>
    </source>
</evidence>
<keyword evidence="8" id="KW-0963">Cytoplasm</keyword>
<keyword evidence="11" id="KW-1185">Reference proteome</keyword>
<dbReference type="Gene3D" id="3.90.470.20">
    <property type="entry name" value="4'-phosphopantetheinyl transferase domain"/>
    <property type="match status" value="1"/>
</dbReference>
<organism evidence="10 11">
    <name type="scientific">Limnoglobus roseus</name>
    <dbReference type="NCBI Taxonomy" id="2598579"/>
    <lineage>
        <taxon>Bacteria</taxon>
        <taxon>Pseudomonadati</taxon>
        <taxon>Planctomycetota</taxon>
        <taxon>Planctomycetia</taxon>
        <taxon>Gemmatales</taxon>
        <taxon>Gemmataceae</taxon>
        <taxon>Limnoglobus</taxon>
    </lineage>
</organism>
<evidence type="ECO:0000256" key="2">
    <source>
        <dbReference type="ARBA" id="ARBA00022679"/>
    </source>
</evidence>
<keyword evidence="1 8" id="KW-0444">Lipid biosynthesis</keyword>
<dbReference type="GO" id="GO:0000287">
    <property type="term" value="F:magnesium ion binding"/>
    <property type="evidence" value="ECO:0007669"/>
    <property type="project" value="UniProtKB-UniRule"/>
</dbReference>
<evidence type="ECO:0000256" key="5">
    <source>
        <dbReference type="ARBA" id="ARBA00022842"/>
    </source>
</evidence>
<comment type="similarity">
    <text evidence="8">Belongs to the P-Pant transferase superfamily. AcpS family.</text>
</comment>
<dbReference type="GO" id="GO:0008897">
    <property type="term" value="F:holo-[acyl-carrier-protein] synthase activity"/>
    <property type="evidence" value="ECO:0007669"/>
    <property type="project" value="UniProtKB-UniRule"/>
</dbReference>
<evidence type="ECO:0000256" key="6">
    <source>
        <dbReference type="ARBA" id="ARBA00023098"/>
    </source>
</evidence>
<dbReference type="EMBL" id="CP042425">
    <property type="protein sequence ID" value="QEL18222.1"/>
    <property type="molecule type" value="Genomic_DNA"/>
</dbReference>
<dbReference type="InterPro" id="IPR037143">
    <property type="entry name" value="4-PPantetheinyl_Trfase_dom_sf"/>
</dbReference>
<protein>
    <recommendedName>
        <fullName evidence="8">Holo-[acyl-carrier-protein] synthase</fullName>
        <shortName evidence="8">Holo-ACP synthase</shortName>
        <ecNumber evidence="8">2.7.8.7</ecNumber>
    </recommendedName>
    <alternativeName>
        <fullName evidence="8">4'-phosphopantetheinyl transferase AcpS</fullName>
    </alternativeName>
</protein>
<comment type="catalytic activity">
    <reaction evidence="8">
        <text>apo-[ACP] + CoA = holo-[ACP] + adenosine 3',5'-bisphosphate + H(+)</text>
        <dbReference type="Rhea" id="RHEA:12068"/>
        <dbReference type="Rhea" id="RHEA-COMP:9685"/>
        <dbReference type="Rhea" id="RHEA-COMP:9690"/>
        <dbReference type="ChEBI" id="CHEBI:15378"/>
        <dbReference type="ChEBI" id="CHEBI:29999"/>
        <dbReference type="ChEBI" id="CHEBI:57287"/>
        <dbReference type="ChEBI" id="CHEBI:58343"/>
        <dbReference type="ChEBI" id="CHEBI:64479"/>
        <dbReference type="EC" id="2.7.8.7"/>
    </reaction>
</comment>
<evidence type="ECO:0000256" key="8">
    <source>
        <dbReference type="HAMAP-Rule" id="MF_00101"/>
    </source>
</evidence>
<dbReference type="EC" id="2.7.8.7" evidence="8"/>
<dbReference type="InterPro" id="IPR002582">
    <property type="entry name" value="ACPS"/>
</dbReference>
<feature type="binding site" evidence="8">
    <location>
        <position position="71"/>
    </location>
    <ligand>
        <name>Mg(2+)</name>
        <dbReference type="ChEBI" id="CHEBI:18420"/>
    </ligand>
</feature>
<comment type="cofactor">
    <cofactor evidence="8">
        <name>Mg(2+)</name>
        <dbReference type="ChEBI" id="CHEBI:18420"/>
    </cofactor>
</comment>
<comment type="subcellular location">
    <subcellularLocation>
        <location evidence="8">Cytoplasm</location>
    </subcellularLocation>
</comment>
<dbReference type="NCBIfam" id="TIGR00516">
    <property type="entry name" value="acpS"/>
    <property type="match status" value="1"/>
</dbReference>
<gene>
    <name evidence="8" type="primary">acpS</name>
    <name evidence="10" type="ORF">PX52LOC_05238</name>
</gene>
<dbReference type="SUPFAM" id="SSF56214">
    <property type="entry name" value="4'-phosphopantetheinyl transferase"/>
    <property type="match status" value="1"/>
</dbReference>
<dbReference type="InterPro" id="IPR008278">
    <property type="entry name" value="4-PPantetheinyl_Trfase_dom"/>
</dbReference>
<dbReference type="HAMAP" id="MF_00101">
    <property type="entry name" value="AcpS"/>
    <property type="match status" value="1"/>
</dbReference>
<feature type="domain" description="4'-phosphopantetheinyl transferase" evidence="9">
    <location>
        <begin position="19"/>
        <end position="117"/>
    </location>
</feature>
<dbReference type="RefSeq" id="WP_246173468.1">
    <property type="nucleotide sequence ID" value="NZ_CP042425.1"/>
</dbReference>
<keyword evidence="5 8" id="KW-0460">Magnesium</keyword>
<keyword evidence="2 8" id="KW-0808">Transferase</keyword>
<dbReference type="GO" id="GO:0006633">
    <property type="term" value="P:fatty acid biosynthetic process"/>
    <property type="evidence" value="ECO:0007669"/>
    <property type="project" value="UniProtKB-UniRule"/>
</dbReference>
<keyword evidence="7 8" id="KW-0275">Fatty acid biosynthesis</keyword>
<sequence length="139" mass="15946">MKFYHFELAGRTLMDIEGLGTQIHDCARVRKLIDKHGEKFLYEVFTEREITFCSQRSHSTEYYAALWATKEAVFRSLGTKWKRGISWHDVEVLCTKAVGPKVVLAGPTKERAIKKRVAKIRVSFAYSRMFATATAIALK</sequence>
<proteinExistence type="inferred from homology"/>
<evidence type="ECO:0000256" key="1">
    <source>
        <dbReference type="ARBA" id="ARBA00022516"/>
    </source>
</evidence>
<comment type="caution">
    <text evidence="8">Lacks conserved residue(s) required for the propagation of feature annotation.</text>
</comment>
<evidence type="ECO:0000259" key="9">
    <source>
        <dbReference type="Pfam" id="PF01648"/>
    </source>
</evidence>
<dbReference type="NCBIfam" id="TIGR00556">
    <property type="entry name" value="pantethn_trn"/>
    <property type="match status" value="1"/>
</dbReference>
<dbReference type="GO" id="GO:0005737">
    <property type="term" value="C:cytoplasm"/>
    <property type="evidence" value="ECO:0007669"/>
    <property type="project" value="UniProtKB-SubCell"/>
</dbReference>
<reference evidence="11" key="1">
    <citation type="submission" date="2019-08" db="EMBL/GenBank/DDBJ databases">
        <title>Limnoglobus roseus gen. nov., sp. nov., a novel freshwater planctomycete with a giant genome from the family Gemmataceae.</title>
        <authorList>
            <person name="Kulichevskaya I.S."/>
            <person name="Naumoff D.G."/>
            <person name="Miroshnikov K."/>
            <person name="Ivanova A."/>
            <person name="Philippov D.A."/>
            <person name="Hakobyan A."/>
            <person name="Rijpstra I.C."/>
            <person name="Sinninghe Damste J.S."/>
            <person name="Liesack W."/>
            <person name="Dedysh S.N."/>
        </authorList>
    </citation>
    <scope>NUCLEOTIDE SEQUENCE [LARGE SCALE GENOMIC DNA]</scope>
    <source>
        <strain evidence="11">PX52</strain>
    </source>
</reference>
<evidence type="ECO:0000256" key="3">
    <source>
        <dbReference type="ARBA" id="ARBA00022723"/>
    </source>
</evidence>
<accession>A0A5C1AKI2</accession>
<dbReference type="Proteomes" id="UP000324974">
    <property type="component" value="Chromosome"/>
</dbReference>
<dbReference type="Pfam" id="PF01648">
    <property type="entry name" value="ACPS"/>
    <property type="match status" value="1"/>
</dbReference>
<comment type="function">
    <text evidence="8">Transfers the 4'-phosphopantetheine moiety from coenzyme A to a Ser of acyl-carrier-protein.</text>
</comment>
<dbReference type="KEGG" id="lrs:PX52LOC_05238"/>
<keyword evidence="3 8" id="KW-0479">Metal-binding</keyword>
<evidence type="ECO:0000313" key="10">
    <source>
        <dbReference type="EMBL" id="QEL18222.1"/>
    </source>
</evidence>
<name>A0A5C1AKI2_9BACT</name>
<evidence type="ECO:0000313" key="11">
    <source>
        <dbReference type="Proteomes" id="UP000324974"/>
    </source>
</evidence>
<dbReference type="InterPro" id="IPR004568">
    <property type="entry name" value="Ppantetheine-prot_Trfase_dom"/>
</dbReference>
<evidence type="ECO:0000256" key="4">
    <source>
        <dbReference type="ARBA" id="ARBA00022832"/>
    </source>
</evidence>
<keyword evidence="4 8" id="KW-0276">Fatty acid metabolism</keyword>
<dbReference type="AlphaFoldDB" id="A0A5C1AKI2"/>